<feature type="domain" description="EamA" evidence="12">
    <location>
        <begin position="50"/>
        <end position="120"/>
    </location>
</feature>
<dbReference type="Proteomes" id="UP000626180">
    <property type="component" value="Unassembled WGS sequence"/>
</dbReference>
<dbReference type="GO" id="GO:0005886">
    <property type="term" value="C:plasma membrane"/>
    <property type="evidence" value="ECO:0007669"/>
    <property type="project" value="UniProtKB-SubCell"/>
</dbReference>
<name>A0A2X2CXM7_PSELU</name>
<keyword evidence="9" id="KW-0443">Lipid metabolism</keyword>
<feature type="transmembrane region" description="Helical" evidence="11">
    <location>
        <begin position="80"/>
        <end position="98"/>
    </location>
</feature>
<sequence>MTAETFPGLVIVLWIANVVVDSVGQLAFKAAATESADKDGLAHWIEMSRRPWLWLGIGCYVMEFVVWLAFLSLVPLSQGVLLGSINIVAIMLAGRFFFAEKLTPLRVLGISLISIGVAVVGIQA</sequence>
<evidence type="ECO:0000256" key="10">
    <source>
        <dbReference type="ARBA" id="ARBA00023136"/>
    </source>
</evidence>
<evidence type="ECO:0000313" key="15">
    <source>
        <dbReference type="Proteomes" id="UP000250443"/>
    </source>
</evidence>
<dbReference type="InterPro" id="IPR000390">
    <property type="entry name" value="Small_drug/metabolite_transptr"/>
</dbReference>
<feature type="transmembrane region" description="Helical" evidence="11">
    <location>
        <begin position="52"/>
        <end position="74"/>
    </location>
</feature>
<dbReference type="GO" id="GO:0009103">
    <property type="term" value="P:lipopolysaccharide biosynthetic process"/>
    <property type="evidence" value="ECO:0007669"/>
    <property type="project" value="UniProtKB-KW"/>
</dbReference>
<evidence type="ECO:0000256" key="8">
    <source>
        <dbReference type="ARBA" id="ARBA00022989"/>
    </source>
</evidence>
<dbReference type="Pfam" id="PF00892">
    <property type="entry name" value="EamA"/>
    <property type="match status" value="1"/>
</dbReference>
<evidence type="ECO:0000256" key="6">
    <source>
        <dbReference type="ARBA" id="ARBA00022692"/>
    </source>
</evidence>
<dbReference type="EMBL" id="JADMCD010000006">
    <property type="protein sequence ID" value="MBF8641563.1"/>
    <property type="molecule type" value="Genomic_DNA"/>
</dbReference>
<evidence type="ECO:0000256" key="5">
    <source>
        <dbReference type="ARBA" id="ARBA00022556"/>
    </source>
</evidence>
<dbReference type="PANTHER" id="PTHR30561:SF9">
    <property type="entry name" value="4-AMINO-4-DEOXY-L-ARABINOSE-PHOSPHOUNDECAPRENOL FLIPPASE SUBUNIT ARNF-RELATED"/>
    <property type="match status" value="1"/>
</dbReference>
<feature type="transmembrane region" description="Helical" evidence="11">
    <location>
        <begin position="105"/>
        <end position="122"/>
    </location>
</feature>
<protein>
    <submittedName>
        <fullName evidence="14">4-amino-4-deoxy-L-arabinose-phosphoundecaprenol flippase subunit ArnE</fullName>
    </submittedName>
    <submittedName>
        <fullName evidence="13">EamA family transporter</fullName>
    </submittedName>
</protein>
<evidence type="ECO:0000256" key="7">
    <source>
        <dbReference type="ARBA" id="ARBA00022985"/>
    </source>
</evidence>
<keyword evidence="4" id="KW-0997">Cell inner membrane</keyword>
<dbReference type="RefSeq" id="WP_010796412.1">
    <property type="nucleotide sequence ID" value="NZ_FQYS01000008.1"/>
</dbReference>
<comment type="subcellular location">
    <subcellularLocation>
        <location evidence="1">Cell membrane</location>
        <topology evidence="1">Multi-pass membrane protein</topology>
    </subcellularLocation>
</comment>
<dbReference type="Proteomes" id="UP000250443">
    <property type="component" value="Unassembled WGS sequence"/>
</dbReference>
<keyword evidence="6 11" id="KW-0812">Transmembrane</keyword>
<keyword evidence="10 11" id="KW-0472">Membrane</keyword>
<dbReference type="PANTHER" id="PTHR30561">
    <property type="entry name" value="SMR FAMILY PROTON-DEPENDENT DRUG EFFLUX TRANSPORTER SUGE"/>
    <property type="match status" value="1"/>
</dbReference>
<reference evidence="13 16" key="2">
    <citation type="submission" date="2020-10" db="EMBL/GenBank/DDBJ databases">
        <title>Genome sequences of Pseudomonas isolates.</title>
        <authorList>
            <person name="Wessels L."/>
            <person name="Reich F."/>
            <person name="Hammerl J."/>
        </authorList>
    </citation>
    <scope>NUCLEOTIDE SEQUENCE [LARGE SCALE GENOMIC DNA]</scope>
    <source>
        <strain evidence="13 16">20-MO00624-0</strain>
    </source>
</reference>
<evidence type="ECO:0000256" key="3">
    <source>
        <dbReference type="ARBA" id="ARBA00022516"/>
    </source>
</evidence>
<gene>
    <name evidence="13" type="ORF">IRZ65_12830</name>
    <name evidence="14" type="ORF">NCTC11842_04675</name>
</gene>
<evidence type="ECO:0000313" key="14">
    <source>
        <dbReference type="EMBL" id="SPZ12798.1"/>
    </source>
</evidence>
<feature type="transmembrane region" description="Helical" evidence="11">
    <location>
        <begin position="6"/>
        <end position="31"/>
    </location>
</feature>
<evidence type="ECO:0000313" key="13">
    <source>
        <dbReference type="EMBL" id="MBF8641563.1"/>
    </source>
</evidence>
<proteinExistence type="predicted"/>
<evidence type="ECO:0000256" key="4">
    <source>
        <dbReference type="ARBA" id="ARBA00022519"/>
    </source>
</evidence>
<dbReference type="InterPro" id="IPR037185">
    <property type="entry name" value="EmrE-like"/>
</dbReference>
<evidence type="ECO:0000256" key="1">
    <source>
        <dbReference type="ARBA" id="ARBA00004651"/>
    </source>
</evidence>
<evidence type="ECO:0000256" key="9">
    <source>
        <dbReference type="ARBA" id="ARBA00023098"/>
    </source>
</evidence>
<organism evidence="14 15">
    <name type="scientific">Pseudomonas luteola</name>
    <dbReference type="NCBI Taxonomy" id="47886"/>
    <lineage>
        <taxon>Bacteria</taxon>
        <taxon>Pseudomonadati</taxon>
        <taxon>Pseudomonadota</taxon>
        <taxon>Gammaproteobacteria</taxon>
        <taxon>Pseudomonadales</taxon>
        <taxon>Pseudomonadaceae</taxon>
        <taxon>Pseudomonas</taxon>
    </lineage>
</organism>
<dbReference type="Gene3D" id="1.10.3730.20">
    <property type="match status" value="1"/>
</dbReference>
<accession>A0A2X2CXM7</accession>
<evidence type="ECO:0000256" key="2">
    <source>
        <dbReference type="ARBA" id="ARBA00022475"/>
    </source>
</evidence>
<dbReference type="GO" id="GO:0009245">
    <property type="term" value="P:lipid A biosynthetic process"/>
    <property type="evidence" value="ECO:0007669"/>
    <property type="project" value="UniProtKB-KW"/>
</dbReference>
<dbReference type="InterPro" id="IPR000620">
    <property type="entry name" value="EamA_dom"/>
</dbReference>
<evidence type="ECO:0000313" key="16">
    <source>
        <dbReference type="Proteomes" id="UP000626180"/>
    </source>
</evidence>
<dbReference type="SUPFAM" id="SSF103481">
    <property type="entry name" value="Multidrug resistance efflux transporter EmrE"/>
    <property type="match status" value="1"/>
</dbReference>
<keyword evidence="2" id="KW-1003">Cell membrane</keyword>
<keyword evidence="3" id="KW-0444">Lipid biosynthesis</keyword>
<keyword evidence="8 11" id="KW-1133">Transmembrane helix</keyword>
<evidence type="ECO:0000256" key="11">
    <source>
        <dbReference type="SAM" id="Phobius"/>
    </source>
</evidence>
<evidence type="ECO:0000259" key="12">
    <source>
        <dbReference type="Pfam" id="PF00892"/>
    </source>
</evidence>
<keyword evidence="7" id="KW-0448">Lipopolysaccharide biosynthesis</keyword>
<reference evidence="14 15" key="1">
    <citation type="submission" date="2018-06" db="EMBL/GenBank/DDBJ databases">
        <authorList>
            <consortium name="Pathogen Informatics"/>
            <person name="Doyle S."/>
        </authorList>
    </citation>
    <scope>NUCLEOTIDE SEQUENCE [LARGE SCALE GENOMIC DNA]</scope>
    <source>
        <strain evidence="14 15">NCTC11842</strain>
    </source>
</reference>
<keyword evidence="5" id="KW-0441">Lipid A biosynthesis</keyword>
<keyword evidence="16" id="KW-1185">Reference proteome</keyword>
<dbReference type="EMBL" id="UAUF01000014">
    <property type="protein sequence ID" value="SPZ12798.1"/>
    <property type="molecule type" value="Genomic_DNA"/>
</dbReference>
<dbReference type="GO" id="GO:0022857">
    <property type="term" value="F:transmembrane transporter activity"/>
    <property type="evidence" value="ECO:0007669"/>
    <property type="project" value="InterPro"/>
</dbReference>
<dbReference type="AlphaFoldDB" id="A0A2X2CXM7"/>